<dbReference type="EMBL" id="JAUCMX010000004">
    <property type="protein sequence ID" value="KAK3548642.1"/>
    <property type="molecule type" value="Genomic_DNA"/>
</dbReference>
<evidence type="ECO:0000256" key="6">
    <source>
        <dbReference type="ARBA" id="ARBA00023163"/>
    </source>
</evidence>
<organism evidence="11 12">
    <name type="scientific">Hemibagrus guttatus</name>
    <dbReference type="NCBI Taxonomy" id="175788"/>
    <lineage>
        <taxon>Eukaryota</taxon>
        <taxon>Metazoa</taxon>
        <taxon>Chordata</taxon>
        <taxon>Craniata</taxon>
        <taxon>Vertebrata</taxon>
        <taxon>Euteleostomi</taxon>
        <taxon>Actinopterygii</taxon>
        <taxon>Neopterygii</taxon>
        <taxon>Teleostei</taxon>
        <taxon>Ostariophysi</taxon>
        <taxon>Siluriformes</taxon>
        <taxon>Bagridae</taxon>
        <taxon>Hemibagrus</taxon>
    </lineage>
</organism>
<dbReference type="GO" id="GO:0043565">
    <property type="term" value="F:sequence-specific DNA binding"/>
    <property type="evidence" value="ECO:0007669"/>
    <property type="project" value="InterPro"/>
</dbReference>
<evidence type="ECO:0000256" key="2">
    <source>
        <dbReference type="ARBA" id="ARBA00006403"/>
    </source>
</evidence>
<dbReference type="InterPro" id="IPR036388">
    <property type="entry name" value="WH-like_DNA-bd_sf"/>
</dbReference>
<feature type="coiled-coil region" evidence="9">
    <location>
        <begin position="51"/>
        <end position="85"/>
    </location>
</feature>
<gene>
    <name evidence="11" type="ORF">QTP70_015927</name>
</gene>
<dbReference type="Proteomes" id="UP001274896">
    <property type="component" value="Unassembled WGS sequence"/>
</dbReference>
<reference evidence="11" key="1">
    <citation type="submission" date="2023-06" db="EMBL/GenBank/DDBJ databases">
        <title>Male Hemibagrus guttatus genome.</title>
        <authorList>
            <person name="Bian C."/>
        </authorList>
    </citation>
    <scope>NUCLEOTIDE SEQUENCE</scope>
    <source>
        <strain evidence="11">Male_cb2023</strain>
        <tissue evidence="11">Muscle</tissue>
    </source>
</reference>
<protein>
    <recommendedName>
        <fullName evidence="10">Reverse transcriptase domain-containing protein</fullName>
    </recommendedName>
</protein>
<dbReference type="InterPro" id="IPR000477">
    <property type="entry name" value="RT_dom"/>
</dbReference>
<dbReference type="PRINTS" id="PR00056">
    <property type="entry name" value="HSFDOMAIN"/>
</dbReference>
<sequence length="844" mass="98405">VVLPDDWETTAEVIRETGRKVLGVSSGRRKEDKETWWWNEEVQDSIQRKRLAKKKWDMDRTEENRQEYKELQHRVKREVSKAKQEAYDELYTRLDTREGEKDLYRLARQRDRDEKDVQQVRVIKDGDGRVLTSEESVQRTWREYFEELMNEENEREKRVEGVNSVEQKVDKIRKDEVRKALKRMKSGKAVGPDVEVWKCLGEAAVEFLTSLFNRVLESERMPEEWRRSVLVPIFKNKGDVQSCSNYRGIKLMSHTMKLWERVVEARLRKVVEICEQQYDFMPRKSTTDASFALRILMEKYRDGQRELHCVFVDLEKAYDRVPREELWYCMRKSGVAEKYVRVVQDMYERSRTVVRCAVGQTEEFKVEVGLHQGSALSPFLFAIVMDQLSEEVEESLERWRFVLERRGMKVSRIQSNGECGKEVKKRVQAETVSLRKRQESELEVAELKMLRNPGPGLRADMQESPGSIGVDGGYANNVPAFLTKLWTLVEDPETNHLICWSSTGTSFHVFDQGRFAKEVLPKYFKHNNMASFVRQLNMYGFRKVVNIEQSGLVKPERDDTEFQHLYFLQGHEHLLEHIKRKVSIVKSEETKFRQEDLSKLLYEVQVLRSQQENMECQMQDMKQQNEVLWREVMSLRQNHTHQQKVMNKLIQFLVSQMQVSPPSSVGMKRKLPLMLDDGSTTPPTSKLSHSHSMESIQEAFYIQSPSTESVSCSTSNTMTVGPIISDVTDMSQPSAMAIQMEEARPETSEAVENVDMSFEELQLLLRNHQHSIESSSASVDTFTFSMPMNEWNFTEMDPNLKSELANILVPAAMSQYMFQCQEGEVCNTNGCEEQAPNDIGSLEY</sequence>
<keyword evidence="12" id="KW-1185">Reference proteome</keyword>
<dbReference type="Gene3D" id="1.10.10.10">
    <property type="entry name" value="Winged helix-like DNA-binding domain superfamily/Winged helix DNA-binding domain"/>
    <property type="match status" value="1"/>
</dbReference>
<dbReference type="Pfam" id="PF00447">
    <property type="entry name" value="HSF_DNA-bind"/>
    <property type="match status" value="1"/>
</dbReference>
<keyword evidence="6" id="KW-0804">Transcription</keyword>
<feature type="non-terminal residue" evidence="11">
    <location>
        <position position="844"/>
    </location>
</feature>
<dbReference type="GO" id="GO:0003700">
    <property type="term" value="F:DNA-binding transcription factor activity"/>
    <property type="evidence" value="ECO:0007669"/>
    <property type="project" value="InterPro"/>
</dbReference>
<evidence type="ECO:0000256" key="8">
    <source>
        <dbReference type="RuleBase" id="RU004020"/>
    </source>
</evidence>
<keyword evidence="5" id="KW-0238">DNA-binding</keyword>
<dbReference type="PROSITE" id="PS00434">
    <property type="entry name" value="HSF_DOMAIN"/>
    <property type="match status" value="1"/>
</dbReference>
<dbReference type="FunFam" id="1.10.10.10:FF:000027">
    <property type="entry name" value="Heat shock transcription factor 1"/>
    <property type="match status" value="1"/>
</dbReference>
<evidence type="ECO:0000259" key="10">
    <source>
        <dbReference type="PROSITE" id="PS50878"/>
    </source>
</evidence>
<dbReference type="Pfam" id="PF00078">
    <property type="entry name" value="RVT_1"/>
    <property type="match status" value="1"/>
</dbReference>
<dbReference type="PANTHER" id="PTHR19446">
    <property type="entry name" value="REVERSE TRANSCRIPTASES"/>
    <property type="match status" value="1"/>
</dbReference>
<dbReference type="PROSITE" id="PS50878">
    <property type="entry name" value="RT_POL"/>
    <property type="match status" value="1"/>
</dbReference>
<evidence type="ECO:0000313" key="12">
    <source>
        <dbReference type="Proteomes" id="UP001274896"/>
    </source>
</evidence>
<dbReference type="GO" id="GO:0005634">
    <property type="term" value="C:nucleus"/>
    <property type="evidence" value="ECO:0007669"/>
    <property type="project" value="UniProtKB-SubCell"/>
</dbReference>
<comment type="caution">
    <text evidence="11">The sequence shown here is derived from an EMBL/GenBank/DDBJ whole genome shotgun (WGS) entry which is preliminary data.</text>
</comment>
<evidence type="ECO:0000256" key="9">
    <source>
        <dbReference type="SAM" id="Coils"/>
    </source>
</evidence>
<accession>A0AAE0V8I1</accession>
<evidence type="ECO:0000256" key="3">
    <source>
        <dbReference type="ARBA" id="ARBA00023015"/>
    </source>
</evidence>
<dbReference type="InterPro" id="IPR036390">
    <property type="entry name" value="WH_DNA-bd_sf"/>
</dbReference>
<evidence type="ECO:0000256" key="1">
    <source>
        <dbReference type="ARBA" id="ARBA00004123"/>
    </source>
</evidence>
<evidence type="ECO:0000256" key="7">
    <source>
        <dbReference type="ARBA" id="ARBA00023242"/>
    </source>
</evidence>
<comment type="similarity">
    <text evidence="2 8">Belongs to the HSF family.</text>
</comment>
<dbReference type="SMART" id="SM00415">
    <property type="entry name" value="HSF"/>
    <property type="match status" value="1"/>
</dbReference>
<evidence type="ECO:0000313" key="11">
    <source>
        <dbReference type="EMBL" id="KAK3548642.1"/>
    </source>
</evidence>
<keyword evidence="7" id="KW-0539">Nucleus</keyword>
<dbReference type="SUPFAM" id="SSF46785">
    <property type="entry name" value="Winged helix' DNA-binding domain"/>
    <property type="match status" value="1"/>
</dbReference>
<dbReference type="CDD" id="cd01650">
    <property type="entry name" value="RT_nLTR_like"/>
    <property type="match status" value="1"/>
</dbReference>
<name>A0AAE0V8I1_9TELE</name>
<keyword evidence="9" id="KW-0175">Coiled coil</keyword>
<dbReference type="InterPro" id="IPR043502">
    <property type="entry name" value="DNA/RNA_pol_sf"/>
</dbReference>
<dbReference type="SUPFAM" id="SSF56672">
    <property type="entry name" value="DNA/RNA polymerases"/>
    <property type="match status" value="1"/>
</dbReference>
<keyword evidence="3" id="KW-0805">Transcription regulation</keyword>
<evidence type="ECO:0000256" key="5">
    <source>
        <dbReference type="ARBA" id="ARBA00023125"/>
    </source>
</evidence>
<evidence type="ECO:0000256" key="4">
    <source>
        <dbReference type="ARBA" id="ARBA00023016"/>
    </source>
</evidence>
<feature type="domain" description="Reverse transcriptase" evidence="10">
    <location>
        <begin position="214"/>
        <end position="472"/>
    </location>
</feature>
<dbReference type="AlphaFoldDB" id="A0AAE0V8I1"/>
<proteinExistence type="inferred from homology"/>
<comment type="subcellular location">
    <subcellularLocation>
        <location evidence="1">Nucleus</location>
    </subcellularLocation>
</comment>
<keyword evidence="4" id="KW-0346">Stress response</keyword>
<dbReference type="InterPro" id="IPR000232">
    <property type="entry name" value="HSF_DNA-bd"/>
</dbReference>